<dbReference type="EMBL" id="CAJNOC010002576">
    <property type="protein sequence ID" value="CAF0940925.1"/>
    <property type="molecule type" value="Genomic_DNA"/>
</dbReference>
<feature type="coiled-coil region" evidence="2">
    <location>
        <begin position="208"/>
        <end position="235"/>
    </location>
</feature>
<gene>
    <name evidence="4" type="ORF">OXX778_LOCUS13424</name>
</gene>
<organism evidence="4 5">
    <name type="scientific">Brachionus calyciflorus</name>
    <dbReference type="NCBI Taxonomy" id="104777"/>
    <lineage>
        <taxon>Eukaryota</taxon>
        <taxon>Metazoa</taxon>
        <taxon>Spiralia</taxon>
        <taxon>Gnathifera</taxon>
        <taxon>Rotifera</taxon>
        <taxon>Eurotatoria</taxon>
        <taxon>Monogononta</taxon>
        <taxon>Pseudotrocha</taxon>
        <taxon>Ploima</taxon>
        <taxon>Brachionidae</taxon>
        <taxon>Brachionus</taxon>
    </lineage>
</organism>
<proteinExistence type="inferred from homology"/>
<comment type="similarity">
    <text evidence="1">Belongs to the EEIG family.</text>
</comment>
<evidence type="ECO:0000313" key="4">
    <source>
        <dbReference type="EMBL" id="CAF0940925.1"/>
    </source>
</evidence>
<name>A0A814CJB7_9BILA</name>
<evidence type="ECO:0000256" key="1">
    <source>
        <dbReference type="ARBA" id="ARBA00034780"/>
    </source>
</evidence>
<dbReference type="Pfam" id="PF10358">
    <property type="entry name" value="NT-C2"/>
    <property type="match status" value="1"/>
</dbReference>
<dbReference type="InterPro" id="IPR039931">
    <property type="entry name" value="EEIG1/2-like"/>
</dbReference>
<comment type="caution">
    <text evidence="4">The sequence shown here is derived from an EMBL/GenBank/DDBJ whole genome shotgun (WGS) entry which is preliminary data.</text>
</comment>
<feature type="domain" description="C2 NT-type" evidence="3">
    <location>
        <begin position="35"/>
        <end position="208"/>
    </location>
</feature>
<keyword evidence="5" id="KW-1185">Reference proteome</keyword>
<evidence type="ECO:0000313" key="5">
    <source>
        <dbReference type="Proteomes" id="UP000663879"/>
    </source>
</evidence>
<evidence type="ECO:0000256" key="2">
    <source>
        <dbReference type="SAM" id="Coils"/>
    </source>
</evidence>
<dbReference type="AlphaFoldDB" id="A0A814CJB7"/>
<dbReference type="OrthoDB" id="3365224at2759"/>
<keyword evidence="2" id="KW-0175">Coiled coil</keyword>
<accession>A0A814CJB7</accession>
<evidence type="ECO:0000259" key="3">
    <source>
        <dbReference type="PROSITE" id="PS51840"/>
    </source>
</evidence>
<dbReference type="PANTHER" id="PTHR21456:SF1">
    <property type="entry name" value="C2 NT-TYPE DOMAIN-CONTAINING PROTEIN"/>
    <property type="match status" value="1"/>
</dbReference>
<dbReference type="PANTHER" id="PTHR21456">
    <property type="entry name" value="FAMILY WITH SEQUENCE SIMILARITY 102"/>
    <property type="match status" value="1"/>
</dbReference>
<protein>
    <recommendedName>
        <fullName evidence="3">C2 NT-type domain-containing protein</fullName>
    </recommendedName>
</protein>
<dbReference type="InterPro" id="IPR019448">
    <property type="entry name" value="NT-C2"/>
</dbReference>
<sequence length="483" mass="54053">MNTGVLNANLSNQNSPILNTSNNNIIAVVPCAFTANSIRKRKVKFTIQFDIEELLSVPYVNGVLFCKVRLCDGGNHVSYSSKKEVNNSKVLWSNDPSIQFDVKAVQLYSLRTSSSNLEKEDQKCVIIGYEPCFCRISVRKELRGGKSYQKLGYVDYNLSDFILKYQQCEQSTSEFCVNRILKEYDNTSKKNQQRLDNSYLKIKIKIIEMNNQNKFEQLTKSVQNLENEQKEMSSSSSESPSINKIDSNKDIPVSFICGNIQSQSMTNTSQKNPIHTHTRNLSLTSNLGLIGSNNGNSNCYSMSGQVVNQHYNSYGHNSDEITKLSCSNGSIKSNISFDFLIKNRNNKLMEDIHTTSSTSSFGNSGLILNSQSTSFSILTSNLKQEMISSSNSSSFLSNNGKNSFANSSSSTSSIPIVNNNNNQINLLGNNTNTNNSSQQNTLFNNRLEPANLRIIETRVDANEIIREIENELSNRLLNNKVFS</sequence>
<dbReference type="Proteomes" id="UP000663879">
    <property type="component" value="Unassembled WGS sequence"/>
</dbReference>
<reference evidence="4" key="1">
    <citation type="submission" date="2021-02" db="EMBL/GenBank/DDBJ databases">
        <authorList>
            <person name="Nowell W R."/>
        </authorList>
    </citation>
    <scope>NUCLEOTIDE SEQUENCE</scope>
    <source>
        <strain evidence="4">Ploen Becks lab</strain>
    </source>
</reference>
<dbReference type="PROSITE" id="PS51840">
    <property type="entry name" value="C2_NT"/>
    <property type="match status" value="1"/>
</dbReference>